<comment type="function">
    <text evidence="4">Also displays a weak uracil phosphoribosyltransferase activity which is not physiologically significant.</text>
</comment>
<accession>C8X412</accession>
<dbReference type="GO" id="GO:0004845">
    <property type="term" value="F:uracil phosphoribosyltransferase activity"/>
    <property type="evidence" value="ECO:0007669"/>
    <property type="project" value="UniProtKB-UniRule"/>
</dbReference>
<dbReference type="InterPro" id="IPR050137">
    <property type="entry name" value="PyrR_bifunctional"/>
</dbReference>
<protein>
    <recommendedName>
        <fullName evidence="4">Bifunctional protein PyrR</fullName>
    </recommendedName>
    <domain>
        <recommendedName>
            <fullName evidence="4">Pyrimidine operon regulatory protein</fullName>
        </recommendedName>
    </domain>
    <domain>
        <recommendedName>
            <fullName evidence="4">Uracil phosphoribosyltransferase</fullName>
            <shortName evidence="4">UPRTase</shortName>
            <ecNumber evidence="4">2.4.2.9</ecNumber>
        </recommendedName>
    </domain>
</protein>
<reference evidence="6 7" key="2">
    <citation type="journal article" date="2010" name="Stand. Genomic Sci.">
        <title>Complete genome sequence of Desulfohalobium retbaense type strain (HR(100)).</title>
        <authorList>
            <person name="Spring S."/>
            <person name="Nolan M."/>
            <person name="Lapidus A."/>
            <person name="Glavina Del Rio T."/>
            <person name="Copeland A."/>
            <person name="Tice H."/>
            <person name="Cheng J.F."/>
            <person name="Lucas S."/>
            <person name="Land M."/>
            <person name="Chen F."/>
            <person name="Bruce D."/>
            <person name="Goodwin L."/>
            <person name="Pitluck S."/>
            <person name="Ivanova N."/>
            <person name="Mavromatis K."/>
            <person name="Mikhailova N."/>
            <person name="Pati A."/>
            <person name="Chen A."/>
            <person name="Palaniappan K."/>
            <person name="Hauser L."/>
            <person name="Chang Y.J."/>
            <person name="Jeffries C.D."/>
            <person name="Munk C."/>
            <person name="Kiss H."/>
            <person name="Chain P."/>
            <person name="Han C."/>
            <person name="Brettin T."/>
            <person name="Detter J.C."/>
            <person name="Schuler E."/>
            <person name="Goker M."/>
            <person name="Rohde M."/>
            <person name="Bristow J."/>
            <person name="Eisen J.A."/>
            <person name="Markowitz V."/>
            <person name="Hugenholtz P."/>
            <person name="Kyrpides N.C."/>
            <person name="Klenk H.P."/>
        </authorList>
    </citation>
    <scope>NUCLEOTIDE SEQUENCE [LARGE SCALE GENOMIC DNA]</scope>
    <source>
        <strain evidence="6 7">DSM 5692</strain>
    </source>
</reference>
<sequence length="180" mass="20896">MASTKTRQILSDGEFARTLERLAFEILERHDQSRRLALVGIQRRGVELADRLRRLLENRLGQEVPLGKLDINLYRDDWTTMESQPRISRTDIPFPVDDSQIILVDDVLYTGRTIRAALEAILDFGRPSRVELLVLVDRGHRELPIHADYVGKRLDTSKRERIDVLIQERDERDAVVLTEE</sequence>
<dbReference type="AlphaFoldDB" id="C8X412"/>
<dbReference type="InterPro" id="IPR000836">
    <property type="entry name" value="PRTase_dom"/>
</dbReference>
<dbReference type="CDD" id="cd06223">
    <property type="entry name" value="PRTases_typeI"/>
    <property type="match status" value="1"/>
</dbReference>
<keyword evidence="4 6" id="KW-0808">Transferase</keyword>
<dbReference type="NCBIfam" id="NF003549">
    <property type="entry name" value="PRK05205.1-5"/>
    <property type="match status" value="1"/>
</dbReference>
<feature type="short sequence motif" description="PRPP-binding" evidence="4">
    <location>
        <begin position="101"/>
        <end position="113"/>
    </location>
</feature>
<dbReference type="STRING" id="485915.Dret_1875"/>
<dbReference type="EMBL" id="CP001734">
    <property type="protein sequence ID" value="ACV69159.1"/>
    <property type="molecule type" value="Genomic_DNA"/>
</dbReference>
<dbReference type="OrthoDB" id="9802227at2"/>
<comment type="similarity">
    <text evidence="1 4">Belongs to the purine/pyrimidine phosphoribosyltransferase family. PyrR subfamily.</text>
</comment>
<dbReference type="GO" id="GO:0006355">
    <property type="term" value="P:regulation of DNA-templated transcription"/>
    <property type="evidence" value="ECO:0007669"/>
    <property type="project" value="UniProtKB-UniRule"/>
</dbReference>
<dbReference type="PANTHER" id="PTHR11608:SF0">
    <property type="entry name" value="BIFUNCTIONAL PROTEIN PYRR"/>
    <property type="match status" value="1"/>
</dbReference>
<evidence type="ECO:0000256" key="4">
    <source>
        <dbReference type="HAMAP-Rule" id="MF_01219"/>
    </source>
</evidence>
<comment type="catalytic activity">
    <reaction evidence="4">
        <text>UMP + diphosphate = 5-phospho-alpha-D-ribose 1-diphosphate + uracil</text>
        <dbReference type="Rhea" id="RHEA:13017"/>
        <dbReference type="ChEBI" id="CHEBI:17568"/>
        <dbReference type="ChEBI" id="CHEBI:33019"/>
        <dbReference type="ChEBI" id="CHEBI:57865"/>
        <dbReference type="ChEBI" id="CHEBI:58017"/>
        <dbReference type="EC" id="2.4.2.9"/>
    </reaction>
</comment>
<evidence type="ECO:0000256" key="3">
    <source>
        <dbReference type="ARBA" id="ARBA00023163"/>
    </source>
</evidence>
<proteinExistence type="inferred from homology"/>
<evidence type="ECO:0000256" key="2">
    <source>
        <dbReference type="ARBA" id="ARBA00023015"/>
    </source>
</evidence>
<dbReference type="PANTHER" id="PTHR11608">
    <property type="entry name" value="BIFUNCTIONAL PROTEIN PYRR"/>
    <property type="match status" value="1"/>
</dbReference>
<keyword evidence="3 4" id="KW-0804">Transcription</keyword>
<dbReference type="Proteomes" id="UP000001052">
    <property type="component" value="Chromosome"/>
</dbReference>
<evidence type="ECO:0000259" key="5">
    <source>
        <dbReference type="Pfam" id="PF00156"/>
    </source>
</evidence>
<evidence type="ECO:0000256" key="1">
    <source>
        <dbReference type="ARBA" id="ARBA00005565"/>
    </source>
</evidence>
<dbReference type="NCBIfam" id="NF003545">
    <property type="entry name" value="PRK05205.1-1"/>
    <property type="match status" value="1"/>
</dbReference>
<dbReference type="EC" id="2.4.2.9" evidence="4"/>
<dbReference type="HOGENOM" id="CLU_094234_2_1_7"/>
<dbReference type="KEGG" id="drt:Dret_1875"/>
<dbReference type="Gene3D" id="3.40.50.2020">
    <property type="match status" value="1"/>
</dbReference>
<gene>
    <name evidence="4" type="primary">pyrR</name>
    <name evidence="6" type="ordered locus">Dret_1875</name>
</gene>
<dbReference type="InterPro" id="IPR029057">
    <property type="entry name" value="PRTase-like"/>
</dbReference>
<reference evidence="7" key="1">
    <citation type="submission" date="2009-09" db="EMBL/GenBank/DDBJ databases">
        <title>The complete chromosome of Desulfohalobium retbaense DSM 5692.</title>
        <authorList>
            <consortium name="US DOE Joint Genome Institute (JGI-PGF)"/>
            <person name="Lucas S."/>
            <person name="Copeland A."/>
            <person name="Lapidus A."/>
            <person name="Glavina del Rio T."/>
            <person name="Dalin E."/>
            <person name="Tice H."/>
            <person name="Bruce D."/>
            <person name="Goodwin L."/>
            <person name="Pitluck S."/>
            <person name="Kyrpides N."/>
            <person name="Mavromatis K."/>
            <person name="Ivanova N."/>
            <person name="Mikhailova N."/>
            <person name="Munk A.C."/>
            <person name="Brettin T."/>
            <person name="Detter J.C."/>
            <person name="Han C."/>
            <person name="Tapia R."/>
            <person name="Larimer F."/>
            <person name="Land M."/>
            <person name="Hauser L."/>
            <person name="Markowitz V."/>
            <person name="Cheng J.-F."/>
            <person name="Hugenholtz P."/>
            <person name="Woyke T."/>
            <person name="Wu D."/>
            <person name="Spring S."/>
            <person name="Klenk H.-P."/>
            <person name="Eisen J.A."/>
        </authorList>
    </citation>
    <scope>NUCLEOTIDE SEQUENCE [LARGE SCALE GENOMIC DNA]</scope>
    <source>
        <strain evidence="7">DSM 5692</strain>
    </source>
</reference>
<evidence type="ECO:0000313" key="7">
    <source>
        <dbReference type="Proteomes" id="UP000001052"/>
    </source>
</evidence>
<comment type="function">
    <text evidence="4">Regulates the transcription of the pyrimidine nucleotide (pyr) operon in response to exogenous pyrimidines.</text>
</comment>
<dbReference type="InterPro" id="IPR023050">
    <property type="entry name" value="PyrR"/>
</dbReference>
<dbReference type="SUPFAM" id="SSF53271">
    <property type="entry name" value="PRTase-like"/>
    <property type="match status" value="1"/>
</dbReference>
<dbReference type="Pfam" id="PF00156">
    <property type="entry name" value="Pribosyltran"/>
    <property type="match status" value="1"/>
</dbReference>
<name>C8X412_DESRD</name>
<dbReference type="eggNOG" id="COG2065">
    <property type="taxonomic scope" value="Bacteria"/>
</dbReference>
<organism evidence="6 7">
    <name type="scientific">Desulfohalobium retbaense (strain ATCC 49708 / DSM 5692 / JCM 16813 / HR100)</name>
    <dbReference type="NCBI Taxonomy" id="485915"/>
    <lineage>
        <taxon>Bacteria</taxon>
        <taxon>Pseudomonadati</taxon>
        <taxon>Thermodesulfobacteriota</taxon>
        <taxon>Desulfovibrionia</taxon>
        <taxon>Desulfovibrionales</taxon>
        <taxon>Desulfohalobiaceae</taxon>
        <taxon>Desulfohalobium</taxon>
    </lineage>
</organism>
<keyword evidence="4 6" id="KW-0328">Glycosyltransferase</keyword>
<feature type="domain" description="Phosphoribosyltransferase" evidence="5">
    <location>
        <begin position="8"/>
        <end position="152"/>
    </location>
</feature>
<dbReference type="HAMAP" id="MF_01219">
    <property type="entry name" value="PyrR"/>
    <property type="match status" value="1"/>
</dbReference>
<dbReference type="RefSeq" id="WP_015752302.1">
    <property type="nucleotide sequence ID" value="NC_013223.1"/>
</dbReference>
<evidence type="ECO:0000313" key="6">
    <source>
        <dbReference type="EMBL" id="ACV69159.1"/>
    </source>
</evidence>
<keyword evidence="2 4" id="KW-0805">Transcription regulation</keyword>
<keyword evidence="7" id="KW-1185">Reference proteome</keyword>
<dbReference type="FunFam" id="3.40.50.2020:FF:000020">
    <property type="entry name" value="Bifunctional protein PyrR"/>
    <property type="match status" value="1"/>
</dbReference>